<accession>A0A3M4A9K3</accession>
<dbReference type="EMBL" id="RBQF01000332">
    <property type="protein sequence ID" value="RMP02944.1"/>
    <property type="molecule type" value="Genomic_DNA"/>
</dbReference>
<dbReference type="AlphaFoldDB" id="A0A3M4A9K3"/>
<name>A0A3M4A9K3_PSEMA</name>
<evidence type="ECO:0000313" key="2">
    <source>
        <dbReference type="Proteomes" id="UP000276587"/>
    </source>
</evidence>
<protein>
    <submittedName>
        <fullName evidence="1">Uncharacterized protein</fullName>
    </submittedName>
</protein>
<organism evidence="1 2">
    <name type="scientific">Pseudomonas marginalis pv. marginalis</name>
    <dbReference type="NCBI Taxonomy" id="97473"/>
    <lineage>
        <taxon>Bacteria</taxon>
        <taxon>Pseudomonadati</taxon>
        <taxon>Pseudomonadota</taxon>
        <taxon>Gammaproteobacteria</taxon>
        <taxon>Pseudomonadales</taxon>
        <taxon>Pseudomonadaceae</taxon>
        <taxon>Pseudomonas</taxon>
    </lineage>
</organism>
<sequence>MTKKWRIASFFHLVKDTSNFFVRNFFFIFTRPILPRNR</sequence>
<dbReference type="Proteomes" id="UP000276587">
    <property type="component" value="Unassembled WGS sequence"/>
</dbReference>
<reference evidence="1 2" key="1">
    <citation type="submission" date="2018-08" db="EMBL/GenBank/DDBJ databases">
        <title>Recombination of ecologically and evolutionarily significant loci maintains genetic cohesion in the Pseudomonas syringae species complex.</title>
        <authorList>
            <person name="Dillon M."/>
            <person name="Thakur S."/>
            <person name="Almeida R.N.D."/>
            <person name="Weir B.S."/>
            <person name="Guttman D.S."/>
        </authorList>
    </citation>
    <scope>NUCLEOTIDE SEQUENCE [LARGE SCALE GENOMIC DNA]</scope>
    <source>
        <strain evidence="1 2">ICMP 3555</strain>
    </source>
</reference>
<evidence type="ECO:0000313" key="1">
    <source>
        <dbReference type="EMBL" id="RMP02944.1"/>
    </source>
</evidence>
<gene>
    <name evidence="1" type="ORF">ALQ29_01411</name>
</gene>
<keyword evidence="2" id="KW-1185">Reference proteome</keyword>
<proteinExistence type="predicted"/>
<comment type="caution">
    <text evidence="1">The sequence shown here is derived from an EMBL/GenBank/DDBJ whole genome shotgun (WGS) entry which is preliminary data.</text>
</comment>